<gene>
    <name evidence="6" type="ORF">BE21_28520</name>
</gene>
<dbReference type="PANTHER" id="PTHR31480">
    <property type="entry name" value="BIFUNCTIONAL LYCOPENE CYCLASE/PHYTOENE SYNTHASE"/>
    <property type="match status" value="1"/>
</dbReference>
<evidence type="ECO:0000256" key="3">
    <source>
        <dbReference type="ARBA" id="ARBA00022679"/>
    </source>
</evidence>
<proteinExistence type="inferred from homology"/>
<evidence type="ECO:0000313" key="7">
    <source>
        <dbReference type="Proteomes" id="UP000075502"/>
    </source>
</evidence>
<dbReference type="PROSITE" id="PS01045">
    <property type="entry name" value="SQUALEN_PHYTOEN_SYN_2"/>
    <property type="match status" value="1"/>
</dbReference>
<dbReference type="InterPro" id="IPR019845">
    <property type="entry name" value="Squalene/phytoene_synthase_CS"/>
</dbReference>
<dbReference type="GO" id="GO:0051996">
    <property type="term" value="F:squalene synthase [NAD(P)H] activity"/>
    <property type="evidence" value="ECO:0007669"/>
    <property type="project" value="InterPro"/>
</dbReference>
<comment type="cofactor">
    <cofactor evidence="5">
        <name>ATP</name>
        <dbReference type="ChEBI" id="CHEBI:30616"/>
    </cofactor>
</comment>
<dbReference type="SFLD" id="SFLDS00005">
    <property type="entry name" value="Isoprenoid_Synthase_Type_I"/>
    <property type="match status" value="1"/>
</dbReference>
<evidence type="ECO:0000256" key="2">
    <source>
        <dbReference type="ARBA" id="ARBA00006251"/>
    </source>
</evidence>
<name>A0A150TT13_SORCE</name>
<keyword evidence="3" id="KW-0808">Transferase</keyword>
<dbReference type="SFLD" id="SFLDG01212">
    <property type="entry name" value="Phytoene_synthase_like"/>
    <property type="match status" value="1"/>
</dbReference>
<dbReference type="Proteomes" id="UP000075502">
    <property type="component" value="Unassembled WGS sequence"/>
</dbReference>
<accession>A0A150TT13</accession>
<dbReference type="Gene3D" id="1.10.600.10">
    <property type="entry name" value="Farnesyl Diphosphate Synthase"/>
    <property type="match status" value="1"/>
</dbReference>
<dbReference type="SUPFAM" id="SSF48576">
    <property type="entry name" value="Terpenoid synthases"/>
    <property type="match status" value="1"/>
</dbReference>
<dbReference type="InterPro" id="IPR002060">
    <property type="entry name" value="Squ/phyt_synthse"/>
</dbReference>
<sequence length="318" mass="34133">MHRPSAEASAADFAACRALLRKGSKSFAAAALLLPARVREPAAAFYAFCRVADDAVDELGEHAPPSAAAAAVAVLRERLARAAMGNPDDGPVDRALAHVMAAHALPRAFIEALLEGFAWDAEGRRYETLSELHAYAARVAGAVGATMSTLMGARGPDALARACDLGVAMQLTNIARDVGEDARRGRIYLPLAWMREAGIEPDAWLLRPAFDDRLGRIVARLLDEAEVLYRRAGAGIPMLPRDCRAAIQAARLIYADIGRAIARRGFDSVSARAVVSPGRKLWLVLQALVRRPVAPAEEREHGAAPPLDEVRFLLEAAR</sequence>
<organism evidence="6 7">
    <name type="scientific">Sorangium cellulosum</name>
    <name type="common">Polyangium cellulosum</name>
    <dbReference type="NCBI Taxonomy" id="56"/>
    <lineage>
        <taxon>Bacteria</taxon>
        <taxon>Pseudomonadati</taxon>
        <taxon>Myxococcota</taxon>
        <taxon>Polyangia</taxon>
        <taxon>Polyangiales</taxon>
        <taxon>Polyangiaceae</taxon>
        <taxon>Sorangium</taxon>
    </lineage>
</organism>
<dbReference type="CDD" id="cd00683">
    <property type="entry name" value="Trans_IPPS_HH"/>
    <property type="match status" value="1"/>
</dbReference>
<evidence type="ECO:0000256" key="4">
    <source>
        <dbReference type="ARBA" id="ARBA00022746"/>
    </source>
</evidence>
<dbReference type="FunFam" id="1.10.600.10:FF:000020">
    <property type="entry name" value="Phytoene synthase"/>
    <property type="match status" value="1"/>
</dbReference>
<dbReference type="SFLD" id="SFLDG01018">
    <property type="entry name" value="Squalene/Phytoene_Synthase_Lik"/>
    <property type="match status" value="1"/>
</dbReference>
<comment type="similarity">
    <text evidence="2">Belongs to the phytoene/squalene synthase family.</text>
</comment>
<dbReference type="InterPro" id="IPR033904">
    <property type="entry name" value="Trans_IPPS_HH"/>
</dbReference>
<protein>
    <submittedName>
        <fullName evidence="6">Phytoene synthase</fullName>
    </submittedName>
</protein>
<dbReference type="AlphaFoldDB" id="A0A150TT13"/>
<evidence type="ECO:0000256" key="1">
    <source>
        <dbReference type="ARBA" id="ARBA00004684"/>
    </source>
</evidence>
<dbReference type="GO" id="GO:0004311">
    <property type="term" value="F:geranylgeranyl diphosphate synthase activity"/>
    <property type="evidence" value="ECO:0007669"/>
    <property type="project" value="InterPro"/>
</dbReference>
<evidence type="ECO:0000256" key="5">
    <source>
        <dbReference type="ARBA" id="ARBA00053028"/>
    </source>
</evidence>
<dbReference type="EMBL" id="JEME01001265">
    <property type="protein sequence ID" value="KYG07608.1"/>
    <property type="molecule type" value="Genomic_DNA"/>
</dbReference>
<dbReference type="Pfam" id="PF00494">
    <property type="entry name" value="SQS_PSY"/>
    <property type="match status" value="1"/>
</dbReference>
<dbReference type="PROSITE" id="PS01044">
    <property type="entry name" value="SQUALEN_PHYTOEN_SYN_1"/>
    <property type="match status" value="1"/>
</dbReference>
<dbReference type="GO" id="GO:0016117">
    <property type="term" value="P:carotenoid biosynthetic process"/>
    <property type="evidence" value="ECO:0007669"/>
    <property type="project" value="UniProtKB-KW"/>
</dbReference>
<comment type="caution">
    <text evidence="6">The sequence shown here is derived from an EMBL/GenBank/DDBJ whole genome shotgun (WGS) entry which is preliminary data.</text>
</comment>
<reference evidence="6 7" key="1">
    <citation type="submission" date="2014-02" db="EMBL/GenBank/DDBJ databases">
        <title>The small core and large imbalanced accessory genome model reveals a collaborative survival strategy of Sorangium cellulosum strains in nature.</title>
        <authorList>
            <person name="Han K."/>
            <person name="Peng R."/>
            <person name="Blom J."/>
            <person name="Li Y.-Z."/>
        </authorList>
    </citation>
    <scope>NUCLEOTIDE SEQUENCE [LARGE SCALE GENOMIC DNA]</scope>
    <source>
        <strain evidence="6 7">So0007-03</strain>
    </source>
</reference>
<dbReference type="InterPro" id="IPR008949">
    <property type="entry name" value="Isoprenoid_synthase_dom_sf"/>
</dbReference>
<evidence type="ECO:0000313" key="6">
    <source>
        <dbReference type="EMBL" id="KYG07608.1"/>
    </source>
</evidence>
<keyword evidence="4" id="KW-0125">Carotenoid biosynthesis</keyword>
<comment type="pathway">
    <text evidence="1">Carotenoid biosynthesis; phytoene biosynthesis.</text>
</comment>
<dbReference type="InterPro" id="IPR044843">
    <property type="entry name" value="Trans_IPPS_bact-type"/>
</dbReference>